<proteinExistence type="predicted"/>
<accession>A0A094J7F7</accession>
<dbReference type="RefSeq" id="WP_034732362.1">
    <property type="nucleotide sequence ID" value="NZ_JPIN01000007.1"/>
</dbReference>
<dbReference type="Gene3D" id="3.40.50.2000">
    <property type="entry name" value="Glycogen Phosphorylase B"/>
    <property type="match status" value="1"/>
</dbReference>
<reference evidence="1 2" key="1">
    <citation type="submission" date="2014-06" db="EMBL/GenBank/DDBJ databases">
        <title>Draft genome sequence of Idiomarina sp. MCCC 1A10513.</title>
        <authorList>
            <person name="Du J."/>
            <person name="Lai Q."/>
            <person name="Shao Z."/>
        </authorList>
    </citation>
    <scope>NUCLEOTIDE SEQUENCE [LARGE SCALE GENOMIC DNA]</scope>
    <source>
        <strain evidence="1 2">MCCC 1A10513</strain>
    </source>
</reference>
<dbReference type="EMBL" id="JPIN01000007">
    <property type="protein sequence ID" value="KFZ28546.1"/>
    <property type="molecule type" value="Genomic_DNA"/>
</dbReference>
<dbReference type="NCBIfam" id="TIGR00661">
    <property type="entry name" value="MJ1255"/>
    <property type="match status" value="1"/>
</dbReference>
<dbReference type="STRING" id="1517416.IDAT_07245"/>
<organism evidence="1 2">
    <name type="scientific">Pseudidiomarina atlantica</name>
    <dbReference type="NCBI Taxonomy" id="1517416"/>
    <lineage>
        <taxon>Bacteria</taxon>
        <taxon>Pseudomonadati</taxon>
        <taxon>Pseudomonadota</taxon>
        <taxon>Gammaproteobacteria</taxon>
        <taxon>Alteromonadales</taxon>
        <taxon>Idiomarinaceae</taxon>
        <taxon>Pseudidiomarina</taxon>
    </lineage>
</organism>
<dbReference type="eggNOG" id="COG4671">
    <property type="taxonomic scope" value="Bacteria"/>
</dbReference>
<comment type="caution">
    <text evidence="1">The sequence shown here is derived from an EMBL/GenBank/DDBJ whole genome shotgun (WGS) entry which is preliminary data.</text>
</comment>
<evidence type="ECO:0000313" key="2">
    <source>
        <dbReference type="Proteomes" id="UP000053718"/>
    </source>
</evidence>
<evidence type="ECO:0008006" key="3">
    <source>
        <dbReference type="Google" id="ProtNLM"/>
    </source>
</evidence>
<keyword evidence="2" id="KW-1185">Reference proteome</keyword>
<evidence type="ECO:0000313" key="1">
    <source>
        <dbReference type="EMBL" id="KFZ28546.1"/>
    </source>
</evidence>
<dbReference type="SUPFAM" id="SSF53756">
    <property type="entry name" value="UDP-Glycosyltransferase/glycogen phosphorylase"/>
    <property type="match status" value="1"/>
</dbReference>
<dbReference type="InterPro" id="IPR005262">
    <property type="entry name" value="MJ1255-like"/>
</dbReference>
<gene>
    <name evidence="1" type="ORF">IDAT_07245</name>
</gene>
<name>A0A094J7F7_9GAMM</name>
<dbReference type="Proteomes" id="UP000053718">
    <property type="component" value="Unassembled WGS sequence"/>
</dbReference>
<dbReference type="OrthoDB" id="9793805at2"/>
<protein>
    <recommendedName>
        <fullName evidence="3">Glycosyltransferase</fullName>
    </recommendedName>
</protein>
<sequence>MKILLGIQGTGNGHLSRCSALAEALQQHAVEVDYLVSGRPQELLFDMQAFPQWQWRKGLSFAVKNGQIDLLQTLKSNNWRQFWHDVNTLDLSPYDLIVTDYEPVVAWAAKRQGKRCIGVGRQYAFYQPTKTLHLPWFYNKLIKFFAPVSDVVGMHWVKDGQHTLPPIVHHRSEPSDVESDHYLVYLPFESLLAVHRLLAQFPQYRFSVFHPEAKRQRLAGIDYYPPSRQRFAELFMQAEGVISNAGFETSSEALAYGKKLLVRPLAGQFEQVANARCLATLGLATQLEHLSEAGLRHWFANGEAQQCFWPDVASAVAQWLATGATTPVDELSRQLWKQSEQTDLRSLLRSDYGLLRSHV</sequence>
<dbReference type="AlphaFoldDB" id="A0A094J7F7"/>
<dbReference type="Pfam" id="PF13528">
    <property type="entry name" value="Glyco_trans_1_3"/>
    <property type="match status" value="1"/>
</dbReference>